<evidence type="ECO:0000313" key="2">
    <source>
        <dbReference type="Proteomes" id="UP000324800"/>
    </source>
</evidence>
<dbReference type="Proteomes" id="UP000324800">
    <property type="component" value="Unassembled WGS sequence"/>
</dbReference>
<gene>
    <name evidence="1" type="ORF">EZS28_013207</name>
</gene>
<evidence type="ECO:0000313" key="1">
    <source>
        <dbReference type="EMBL" id="KAA6391265.1"/>
    </source>
</evidence>
<reference evidence="1 2" key="1">
    <citation type="submission" date="2019-03" db="EMBL/GenBank/DDBJ databases">
        <title>Single cell metagenomics reveals metabolic interactions within the superorganism composed of flagellate Streblomastix strix and complex community of Bacteroidetes bacteria on its surface.</title>
        <authorList>
            <person name="Treitli S.C."/>
            <person name="Kolisko M."/>
            <person name="Husnik F."/>
            <person name="Keeling P."/>
            <person name="Hampl V."/>
        </authorList>
    </citation>
    <scope>NUCLEOTIDE SEQUENCE [LARGE SCALE GENOMIC DNA]</scope>
    <source>
        <strain evidence="1">ST1C</strain>
    </source>
</reference>
<organism evidence="1 2">
    <name type="scientific">Streblomastix strix</name>
    <dbReference type="NCBI Taxonomy" id="222440"/>
    <lineage>
        <taxon>Eukaryota</taxon>
        <taxon>Metamonada</taxon>
        <taxon>Preaxostyla</taxon>
        <taxon>Oxymonadida</taxon>
        <taxon>Streblomastigidae</taxon>
        <taxon>Streblomastix</taxon>
    </lineage>
</organism>
<dbReference type="AlphaFoldDB" id="A0A5J4W989"/>
<name>A0A5J4W989_9EUKA</name>
<sequence>MIEYMKYKSIMMGQPLAARQQEIVCKMKAGAARKRNIPEQAFNDTQTEALKKILDLKKNQHRDIKYNKELRTLPSAQAYFGSRKSMAAWRVRNQDPDGPEGPLPSFATVYTDKVKLYSMGGYIPKLERKYDSFQEDYIGNVLKGQRKTTKIFDFMKRKKVPYGQTKIQTDYQRLNPHQHYISAYHEKQQSVPV</sequence>
<proteinExistence type="predicted"/>
<dbReference type="EMBL" id="SNRW01002937">
    <property type="protein sequence ID" value="KAA6391265.1"/>
    <property type="molecule type" value="Genomic_DNA"/>
</dbReference>
<accession>A0A5J4W989</accession>
<protein>
    <submittedName>
        <fullName evidence="1">Uncharacterized protein</fullName>
    </submittedName>
</protein>
<comment type="caution">
    <text evidence="1">The sequence shown here is derived from an EMBL/GenBank/DDBJ whole genome shotgun (WGS) entry which is preliminary data.</text>
</comment>